<accession>A0A9D4CA82</accession>
<gene>
    <name evidence="1" type="ORF">DPMN_062677</name>
</gene>
<sequence>MLQTATPAFPECRVVPSPGRCTEQERSNYFSYSTKTHTCTEIYGCYSLQDRNVFLTAIGCLRECLLGGSSGSQLDRRKG</sequence>
<evidence type="ECO:0000313" key="1">
    <source>
        <dbReference type="EMBL" id="KAH3719803.1"/>
    </source>
</evidence>
<proteinExistence type="predicted"/>
<dbReference type="GO" id="GO:0004867">
    <property type="term" value="F:serine-type endopeptidase inhibitor activity"/>
    <property type="evidence" value="ECO:0007669"/>
    <property type="project" value="InterPro"/>
</dbReference>
<dbReference type="EMBL" id="JAIWYP010000013">
    <property type="protein sequence ID" value="KAH3719803.1"/>
    <property type="molecule type" value="Genomic_DNA"/>
</dbReference>
<dbReference type="SUPFAM" id="SSF57362">
    <property type="entry name" value="BPTI-like"/>
    <property type="match status" value="1"/>
</dbReference>
<protein>
    <recommendedName>
        <fullName evidence="3">BPTI/Kunitz inhibitor domain-containing protein</fullName>
    </recommendedName>
</protein>
<dbReference type="AlphaFoldDB" id="A0A9D4CA82"/>
<dbReference type="InterPro" id="IPR036880">
    <property type="entry name" value="Kunitz_BPTI_sf"/>
</dbReference>
<name>A0A9D4CA82_DREPO</name>
<reference evidence="1" key="1">
    <citation type="journal article" date="2019" name="bioRxiv">
        <title>The Genome of the Zebra Mussel, Dreissena polymorpha: A Resource for Invasive Species Research.</title>
        <authorList>
            <person name="McCartney M.A."/>
            <person name="Auch B."/>
            <person name="Kono T."/>
            <person name="Mallez S."/>
            <person name="Zhang Y."/>
            <person name="Obille A."/>
            <person name="Becker A."/>
            <person name="Abrahante J.E."/>
            <person name="Garbe J."/>
            <person name="Badalamenti J.P."/>
            <person name="Herman A."/>
            <person name="Mangelson H."/>
            <person name="Liachko I."/>
            <person name="Sullivan S."/>
            <person name="Sone E.D."/>
            <person name="Koren S."/>
            <person name="Silverstein K.A.T."/>
            <person name="Beckman K.B."/>
            <person name="Gohl D.M."/>
        </authorList>
    </citation>
    <scope>NUCLEOTIDE SEQUENCE</scope>
    <source>
        <strain evidence="1">Duluth1</strain>
        <tissue evidence="1">Whole animal</tissue>
    </source>
</reference>
<evidence type="ECO:0008006" key="3">
    <source>
        <dbReference type="Google" id="ProtNLM"/>
    </source>
</evidence>
<dbReference type="Proteomes" id="UP000828390">
    <property type="component" value="Unassembled WGS sequence"/>
</dbReference>
<comment type="caution">
    <text evidence="1">The sequence shown here is derived from an EMBL/GenBank/DDBJ whole genome shotgun (WGS) entry which is preliminary data.</text>
</comment>
<reference evidence="1" key="2">
    <citation type="submission" date="2020-11" db="EMBL/GenBank/DDBJ databases">
        <authorList>
            <person name="McCartney M.A."/>
            <person name="Auch B."/>
            <person name="Kono T."/>
            <person name="Mallez S."/>
            <person name="Becker A."/>
            <person name="Gohl D.M."/>
            <person name="Silverstein K.A.T."/>
            <person name="Koren S."/>
            <person name="Bechman K.B."/>
            <person name="Herman A."/>
            <person name="Abrahante J.E."/>
            <person name="Garbe J."/>
        </authorList>
    </citation>
    <scope>NUCLEOTIDE SEQUENCE</scope>
    <source>
        <strain evidence="1">Duluth1</strain>
        <tissue evidence="1">Whole animal</tissue>
    </source>
</reference>
<evidence type="ECO:0000313" key="2">
    <source>
        <dbReference type="Proteomes" id="UP000828390"/>
    </source>
</evidence>
<keyword evidence="2" id="KW-1185">Reference proteome</keyword>
<organism evidence="1 2">
    <name type="scientific">Dreissena polymorpha</name>
    <name type="common">Zebra mussel</name>
    <name type="synonym">Mytilus polymorpha</name>
    <dbReference type="NCBI Taxonomy" id="45954"/>
    <lineage>
        <taxon>Eukaryota</taxon>
        <taxon>Metazoa</taxon>
        <taxon>Spiralia</taxon>
        <taxon>Lophotrochozoa</taxon>
        <taxon>Mollusca</taxon>
        <taxon>Bivalvia</taxon>
        <taxon>Autobranchia</taxon>
        <taxon>Heteroconchia</taxon>
        <taxon>Euheterodonta</taxon>
        <taxon>Imparidentia</taxon>
        <taxon>Neoheterodontei</taxon>
        <taxon>Myida</taxon>
        <taxon>Dreissenoidea</taxon>
        <taxon>Dreissenidae</taxon>
        <taxon>Dreissena</taxon>
    </lineage>
</organism>